<dbReference type="AlphaFoldDB" id="A0A1Q5TA50"/>
<sequence>MRLRFTILLKILLQLASAPSAAAPSKTLASPSIMKQQPASVNFPL</sequence>
<name>A0A1Q5TA50_9BACL</name>
<evidence type="ECO:0000256" key="2">
    <source>
        <dbReference type="SAM" id="SignalP"/>
    </source>
</evidence>
<proteinExistence type="predicted"/>
<comment type="caution">
    <text evidence="3">The sequence shown here is derived from an EMBL/GenBank/DDBJ whole genome shotgun (WGS) entry which is preliminary data.</text>
</comment>
<reference evidence="3 4" key="1">
    <citation type="submission" date="2016-11" db="EMBL/GenBank/DDBJ databases">
        <authorList>
            <person name="Kadnikov V."/>
            <person name="Nazina T."/>
        </authorList>
    </citation>
    <scope>NUCLEOTIDE SEQUENCE [LARGE SCALE GENOMIC DNA]</scope>
    <source>
        <strain evidence="3 4">1017</strain>
    </source>
</reference>
<feature type="signal peptide" evidence="2">
    <location>
        <begin position="1"/>
        <end position="22"/>
    </location>
</feature>
<protein>
    <submittedName>
        <fullName evidence="3">Uncharacterized protein</fullName>
    </submittedName>
</protein>
<evidence type="ECO:0000313" key="3">
    <source>
        <dbReference type="EMBL" id="OKO97090.1"/>
    </source>
</evidence>
<reference evidence="4" key="2">
    <citation type="submission" date="2017-01" db="EMBL/GenBank/DDBJ databases">
        <title>Genome sequencing and annotation of Geobacillus sp. 1017, a Hydrocarbon-Oxidizing Thermophilic Bacterium Isolated from a Heavy Oil Reservoir (China).</title>
        <authorList>
            <person name="Kadnikov V.V."/>
            <person name="Mardanov A.V."/>
            <person name="Poltaraus A.B."/>
            <person name="Sokolova D.S."/>
            <person name="Semenova E.M."/>
            <person name="Ravin N.V."/>
            <person name="Tourova T.P."/>
            <person name="Nazina T.N."/>
        </authorList>
    </citation>
    <scope>NUCLEOTIDE SEQUENCE [LARGE SCALE GENOMIC DNA]</scope>
    <source>
        <strain evidence="4">1017</strain>
    </source>
</reference>
<feature type="compositionally biased region" description="Polar residues" evidence="1">
    <location>
        <begin position="33"/>
        <end position="45"/>
    </location>
</feature>
<dbReference type="EMBL" id="MQMG01000001">
    <property type="protein sequence ID" value="OKO97090.1"/>
    <property type="molecule type" value="Genomic_DNA"/>
</dbReference>
<gene>
    <name evidence="3" type="ORF">BRO54_0103</name>
</gene>
<feature type="region of interest" description="Disordered" evidence="1">
    <location>
        <begin position="20"/>
        <end position="45"/>
    </location>
</feature>
<evidence type="ECO:0000313" key="4">
    <source>
        <dbReference type="Proteomes" id="UP000186030"/>
    </source>
</evidence>
<dbReference type="Proteomes" id="UP000186030">
    <property type="component" value="Unassembled WGS sequence"/>
</dbReference>
<organism evidence="3 4">
    <name type="scientific">Geobacillus proteiniphilus</name>
    <dbReference type="NCBI Taxonomy" id="860353"/>
    <lineage>
        <taxon>Bacteria</taxon>
        <taxon>Bacillati</taxon>
        <taxon>Bacillota</taxon>
        <taxon>Bacilli</taxon>
        <taxon>Bacillales</taxon>
        <taxon>Anoxybacillaceae</taxon>
        <taxon>Geobacillus</taxon>
    </lineage>
</organism>
<feature type="chain" id="PRO_5010355248" evidence="2">
    <location>
        <begin position="23"/>
        <end position="45"/>
    </location>
</feature>
<feature type="compositionally biased region" description="Low complexity" evidence="1">
    <location>
        <begin position="20"/>
        <end position="32"/>
    </location>
</feature>
<evidence type="ECO:0000256" key="1">
    <source>
        <dbReference type="SAM" id="MobiDB-lite"/>
    </source>
</evidence>
<keyword evidence="2" id="KW-0732">Signal</keyword>
<accession>A0A1Q5TA50</accession>